<sequence length="121" mass="12970">MTAELLIGYASTFVGGPALYSVLMRLKGGLWAVLILAGLVIATAGIALSQMRHSLTGSATPGPLVALFFIWLSWVLAVSMVALSFRSRFTTHRGKRRLFLAGLLATTLPWFGLATARMMAT</sequence>
<dbReference type="EMBL" id="JAYLLH010000009">
    <property type="protein sequence ID" value="MEC3861382.1"/>
    <property type="molecule type" value="Genomic_DNA"/>
</dbReference>
<gene>
    <name evidence="2" type="ORF">VK792_08800</name>
</gene>
<organism evidence="2 3">
    <name type="scientific">Mesobacterium hydrothermale</name>
    <dbReference type="NCBI Taxonomy" id="3111907"/>
    <lineage>
        <taxon>Bacteria</taxon>
        <taxon>Pseudomonadati</taxon>
        <taxon>Pseudomonadota</taxon>
        <taxon>Alphaproteobacteria</taxon>
        <taxon>Rhodobacterales</taxon>
        <taxon>Roseobacteraceae</taxon>
        <taxon>Mesobacterium</taxon>
    </lineage>
</organism>
<dbReference type="RefSeq" id="WP_326297098.1">
    <property type="nucleotide sequence ID" value="NZ_JAYLLH010000009.1"/>
</dbReference>
<accession>A0ABU6HG41</accession>
<proteinExistence type="predicted"/>
<dbReference type="Proteomes" id="UP001348149">
    <property type="component" value="Unassembled WGS sequence"/>
</dbReference>
<keyword evidence="1" id="KW-1133">Transmembrane helix</keyword>
<protein>
    <submittedName>
        <fullName evidence="2">Uncharacterized protein</fullName>
    </submittedName>
</protein>
<evidence type="ECO:0000256" key="1">
    <source>
        <dbReference type="SAM" id="Phobius"/>
    </source>
</evidence>
<comment type="caution">
    <text evidence="2">The sequence shown here is derived from an EMBL/GenBank/DDBJ whole genome shotgun (WGS) entry which is preliminary data.</text>
</comment>
<evidence type="ECO:0000313" key="2">
    <source>
        <dbReference type="EMBL" id="MEC3861382.1"/>
    </source>
</evidence>
<keyword evidence="3" id="KW-1185">Reference proteome</keyword>
<keyword evidence="1" id="KW-0472">Membrane</keyword>
<feature type="transmembrane region" description="Helical" evidence="1">
    <location>
        <begin position="63"/>
        <end position="86"/>
    </location>
</feature>
<feature type="transmembrane region" description="Helical" evidence="1">
    <location>
        <begin position="6"/>
        <end position="23"/>
    </location>
</feature>
<feature type="transmembrane region" description="Helical" evidence="1">
    <location>
        <begin position="30"/>
        <end position="51"/>
    </location>
</feature>
<reference evidence="2 3" key="1">
    <citation type="submission" date="2024-01" db="EMBL/GenBank/DDBJ databases">
        <title>Mesobacterium rodlantinim sp. nov., isolated from shallow sea hydrothermal systems off Kueishantao Island.</title>
        <authorList>
            <person name="Su Z."/>
            <person name="Tang K."/>
        </authorList>
    </citation>
    <scope>NUCLEOTIDE SEQUENCE [LARGE SCALE GENOMIC DNA]</scope>
    <source>
        <strain evidence="2 3">TK19101</strain>
    </source>
</reference>
<feature type="transmembrane region" description="Helical" evidence="1">
    <location>
        <begin position="98"/>
        <end position="120"/>
    </location>
</feature>
<name>A0ABU6HG41_9RHOB</name>
<evidence type="ECO:0000313" key="3">
    <source>
        <dbReference type="Proteomes" id="UP001348149"/>
    </source>
</evidence>
<keyword evidence="1" id="KW-0812">Transmembrane</keyword>